<feature type="transmembrane region" description="Helical" evidence="6">
    <location>
        <begin position="475"/>
        <end position="498"/>
    </location>
</feature>
<gene>
    <name evidence="8" type="ORF">BQ2448_6461</name>
</gene>
<proteinExistence type="predicted"/>
<dbReference type="OrthoDB" id="10261634at2759"/>
<keyword evidence="2 6" id="KW-0812">Transmembrane</keyword>
<keyword evidence="9" id="KW-1185">Reference proteome</keyword>
<sequence length="724" mass="75494">MYDRDLERQDARQTAAQRQYNDVDDSSDTSHGARATAAAQTSPSSNSNSNSTSTSTSTSTSPTAAFLPRTFDPFGPLRSSHVNQAWSGASVDLASSTASTSSSPSALGSSVSSHASHPLLDTPATTKTSSSTRTSPSASPRASPVPLLDHQKYNPNSSNSANLGSGSPSLGAAGASASEGAAGNGNATSGTSGRGRPSSLYIPMDDDRPTGLGGIGFSDHSGQTNSTWPFANGSHYASSPPSEPYPMTPSAIHPSYADIDARLSTGSLGPANSRSSPSSNGFVAAAAAASSAAFASITGTKEHLYSAIPVAAASPDRNARSGSPLRNAQNGKHQVTFSSSISTSKGANMTGPRHAPTFSVGTHSLLSSRSGSTTSRLAQRLDSVSTSLGRAAPIELNPPAWLLLYFGFNLGTIDRARGASIISTGLTLFNKLVLQGFPFPWTLTAIQMLSGTIGTQIALFQGYFTQARLTTREGLIMIAFSVLYTVNIAVSNISLGLVTVPFHQVVRAMTPLFTIIIAAVLHGKRHSRDTYLSLLPVVAGVAFATYGDYSFTAWGFILTLLGTLLAALKTITTNRVQVGRLKLHPLDLLIRMSPLAFVQCVVAGYLSGELDKVRIYGATEMTRHKAMALATNGAIAFGLNVVSFTANKKTSALTMTVAANVKQVLTIGLAVLIFNVTLNLMNVFGIILTLGGGAWYAFVEFKETNSKSNAIQPPARPGPGEMEK</sequence>
<evidence type="ECO:0000313" key="9">
    <source>
        <dbReference type="Proteomes" id="UP000198372"/>
    </source>
</evidence>
<reference evidence="9" key="1">
    <citation type="submission" date="2016-09" db="EMBL/GenBank/DDBJ databases">
        <authorList>
            <person name="Jeantristanb JTB J.-T."/>
            <person name="Ricardo R."/>
        </authorList>
    </citation>
    <scope>NUCLEOTIDE SEQUENCE [LARGE SCALE GENOMIC DNA]</scope>
</reference>
<evidence type="ECO:0000256" key="3">
    <source>
        <dbReference type="ARBA" id="ARBA00022989"/>
    </source>
</evidence>
<feature type="compositionally biased region" description="Polar residues" evidence="5">
    <location>
        <begin position="320"/>
        <end position="347"/>
    </location>
</feature>
<feature type="domain" description="Sugar phosphate transporter" evidence="7">
    <location>
        <begin position="425"/>
        <end position="696"/>
    </location>
</feature>
<organism evidence="8 9">
    <name type="scientific">Microbotryum intermedium</name>
    <dbReference type="NCBI Taxonomy" id="269621"/>
    <lineage>
        <taxon>Eukaryota</taxon>
        <taxon>Fungi</taxon>
        <taxon>Dikarya</taxon>
        <taxon>Basidiomycota</taxon>
        <taxon>Pucciniomycotina</taxon>
        <taxon>Microbotryomycetes</taxon>
        <taxon>Microbotryales</taxon>
        <taxon>Microbotryaceae</taxon>
        <taxon>Microbotryum</taxon>
    </lineage>
</organism>
<evidence type="ECO:0000256" key="4">
    <source>
        <dbReference type="ARBA" id="ARBA00023136"/>
    </source>
</evidence>
<feature type="compositionally biased region" description="Basic and acidic residues" evidence="5">
    <location>
        <begin position="1"/>
        <end position="11"/>
    </location>
</feature>
<feature type="transmembrane region" description="Helical" evidence="6">
    <location>
        <begin position="504"/>
        <end position="523"/>
    </location>
</feature>
<dbReference type="Proteomes" id="UP000198372">
    <property type="component" value="Unassembled WGS sequence"/>
</dbReference>
<evidence type="ECO:0000256" key="5">
    <source>
        <dbReference type="SAM" id="MobiDB-lite"/>
    </source>
</evidence>
<dbReference type="AlphaFoldDB" id="A0A238FMK9"/>
<dbReference type="InterPro" id="IPR050186">
    <property type="entry name" value="TPT_transporter"/>
</dbReference>
<keyword evidence="4 6" id="KW-0472">Membrane</keyword>
<feature type="compositionally biased region" description="Low complexity" evidence="5">
    <location>
        <begin position="361"/>
        <end position="374"/>
    </location>
</feature>
<name>A0A238FMK9_9BASI</name>
<dbReference type="PANTHER" id="PTHR11132">
    <property type="entry name" value="SOLUTE CARRIER FAMILY 35"/>
    <property type="match status" value="1"/>
</dbReference>
<feature type="transmembrane region" description="Helical" evidence="6">
    <location>
        <begin position="530"/>
        <end position="546"/>
    </location>
</feature>
<feature type="region of interest" description="Disordered" evidence="5">
    <location>
        <begin position="1"/>
        <end position="75"/>
    </location>
</feature>
<evidence type="ECO:0000256" key="1">
    <source>
        <dbReference type="ARBA" id="ARBA00004141"/>
    </source>
</evidence>
<feature type="compositionally biased region" description="Low complexity" evidence="5">
    <location>
        <begin position="35"/>
        <end position="65"/>
    </location>
</feature>
<comment type="subcellular location">
    <subcellularLocation>
        <location evidence="1">Membrane</location>
        <topology evidence="1">Multi-pass membrane protein</topology>
    </subcellularLocation>
</comment>
<feature type="region of interest" description="Disordered" evidence="5">
    <location>
        <begin position="314"/>
        <end position="374"/>
    </location>
</feature>
<feature type="region of interest" description="Disordered" evidence="5">
    <location>
        <begin position="95"/>
        <end position="201"/>
    </location>
</feature>
<keyword evidence="3 6" id="KW-1133">Transmembrane helix</keyword>
<dbReference type="Pfam" id="PF03151">
    <property type="entry name" value="TPT"/>
    <property type="match status" value="1"/>
</dbReference>
<dbReference type="InterPro" id="IPR004853">
    <property type="entry name" value="Sugar_P_trans_dom"/>
</dbReference>
<evidence type="ECO:0000256" key="6">
    <source>
        <dbReference type="SAM" id="Phobius"/>
    </source>
</evidence>
<feature type="compositionally biased region" description="Low complexity" evidence="5">
    <location>
        <begin position="154"/>
        <end position="199"/>
    </location>
</feature>
<evidence type="ECO:0000259" key="7">
    <source>
        <dbReference type="Pfam" id="PF03151"/>
    </source>
</evidence>
<feature type="transmembrane region" description="Helical" evidence="6">
    <location>
        <begin position="626"/>
        <end position="646"/>
    </location>
</feature>
<dbReference type="EMBL" id="FMSP01000020">
    <property type="protein sequence ID" value="SCV74029.1"/>
    <property type="molecule type" value="Genomic_DNA"/>
</dbReference>
<protein>
    <submittedName>
        <fullName evidence="8">BQ2448_6461 protein</fullName>
    </submittedName>
</protein>
<evidence type="ECO:0000256" key="2">
    <source>
        <dbReference type="ARBA" id="ARBA00022692"/>
    </source>
</evidence>
<feature type="transmembrane region" description="Helical" evidence="6">
    <location>
        <begin position="588"/>
        <end position="606"/>
    </location>
</feature>
<dbReference type="GO" id="GO:0016020">
    <property type="term" value="C:membrane"/>
    <property type="evidence" value="ECO:0007669"/>
    <property type="project" value="UniProtKB-SubCell"/>
</dbReference>
<accession>A0A238FMK9</accession>
<feature type="transmembrane region" description="Helical" evidence="6">
    <location>
        <begin position="439"/>
        <end position="463"/>
    </location>
</feature>
<feature type="transmembrane region" description="Helical" evidence="6">
    <location>
        <begin position="552"/>
        <end position="568"/>
    </location>
</feature>
<feature type="compositionally biased region" description="Low complexity" evidence="5">
    <location>
        <begin position="95"/>
        <end position="144"/>
    </location>
</feature>
<evidence type="ECO:0000313" key="8">
    <source>
        <dbReference type="EMBL" id="SCV74029.1"/>
    </source>
</evidence>